<proteinExistence type="predicted"/>
<feature type="compositionally biased region" description="Basic and acidic residues" evidence="1">
    <location>
        <begin position="24"/>
        <end position="44"/>
    </location>
</feature>
<keyword evidence="3" id="KW-1185">Reference proteome</keyword>
<evidence type="ECO:0000313" key="3">
    <source>
        <dbReference type="Proteomes" id="UP000579531"/>
    </source>
</evidence>
<accession>A0AA89U041</accession>
<evidence type="ECO:0000313" key="2">
    <source>
        <dbReference type="EMBL" id="MBB5814378.1"/>
    </source>
</evidence>
<name>A0AA89U041_STRCU</name>
<reference evidence="2 3" key="1">
    <citation type="submission" date="2020-08" db="EMBL/GenBank/DDBJ databases">
        <title>Sequencing the genomes of 1000 actinobacteria strains.</title>
        <authorList>
            <person name="Klenk H.-P."/>
        </authorList>
    </citation>
    <scope>NUCLEOTIDE SEQUENCE [LARGE SCALE GENOMIC DNA]</scope>
    <source>
        <strain evidence="2 3">DSM 40129</strain>
    </source>
</reference>
<dbReference type="AlphaFoldDB" id="A0AA89U041"/>
<gene>
    <name evidence="2" type="ORF">HNR72_005406</name>
</gene>
<dbReference type="Proteomes" id="UP000579531">
    <property type="component" value="Unassembled WGS sequence"/>
</dbReference>
<sequence length="44" mass="4734">MRPALRTLFLAVIVALRPVTPGIDRGRGSRDTTREGDGDGRAGR</sequence>
<feature type="region of interest" description="Disordered" evidence="1">
    <location>
        <begin position="21"/>
        <end position="44"/>
    </location>
</feature>
<dbReference type="EMBL" id="JACHLX010000001">
    <property type="protein sequence ID" value="MBB5814378.1"/>
    <property type="molecule type" value="Genomic_DNA"/>
</dbReference>
<comment type="caution">
    <text evidence="2">The sequence shown here is derived from an EMBL/GenBank/DDBJ whole genome shotgun (WGS) entry which is preliminary data.</text>
</comment>
<protein>
    <submittedName>
        <fullName evidence="2">Uncharacterized protein</fullName>
    </submittedName>
</protein>
<evidence type="ECO:0000256" key="1">
    <source>
        <dbReference type="SAM" id="MobiDB-lite"/>
    </source>
</evidence>
<organism evidence="2 3">
    <name type="scientific">Streptomyces collinus</name>
    <dbReference type="NCBI Taxonomy" id="42684"/>
    <lineage>
        <taxon>Bacteria</taxon>
        <taxon>Bacillati</taxon>
        <taxon>Actinomycetota</taxon>
        <taxon>Actinomycetes</taxon>
        <taxon>Kitasatosporales</taxon>
        <taxon>Streptomycetaceae</taxon>
        <taxon>Streptomyces</taxon>
    </lineage>
</organism>